<reference evidence="2" key="1">
    <citation type="submission" date="2015-10" db="EMBL/GenBank/DDBJ databases">
        <title>Niche specialization of a soil ammonia-oxidizing archaeon, Candidatus Nitrosocosmicus oleophilus.</title>
        <authorList>
            <person name="Jung M.-Y."/>
            <person name="Rhee S.-K."/>
        </authorList>
    </citation>
    <scope>NUCLEOTIDE SEQUENCE [LARGE SCALE GENOMIC DNA]</scope>
    <source>
        <strain evidence="2">MY3</strain>
    </source>
</reference>
<dbReference type="AlphaFoldDB" id="A0A654LZJ2"/>
<gene>
    <name evidence="1" type="ORF">NMY3_01540</name>
</gene>
<name>A0A654LZJ2_9ARCH</name>
<dbReference type="KEGG" id="taa:NMY3_01540"/>
<dbReference type="GeneID" id="60421587"/>
<keyword evidence="2" id="KW-1185">Reference proteome</keyword>
<organism evidence="1 2">
    <name type="scientific">Candidatus Nitrosocosmicus oleophilus</name>
    <dbReference type="NCBI Taxonomy" id="1353260"/>
    <lineage>
        <taxon>Archaea</taxon>
        <taxon>Nitrososphaerota</taxon>
        <taxon>Nitrososphaeria</taxon>
        <taxon>Nitrososphaerales</taxon>
        <taxon>Nitrososphaeraceae</taxon>
        <taxon>Candidatus Nitrosocosmicus</taxon>
    </lineage>
</organism>
<accession>A0A654LZJ2</accession>
<dbReference type="OrthoDB" id="5955at2157"/>
<evidence type="ECO:0000313" key="1">
    <source>
        <dbReference type="EMBL" id="ALI35743.1"/>
    </source>
</evidence>
<proteinExistence type="predicted"/>
<evidence type="ECO:0000313" key="2">
    <source>
        <dbReference type="Proteomes" id="UP000058925"/>
    </source>
</evidence>
<dbReference type="RefSeq" id="WP_196818156.1">
    <property type="nucleotide sequence ID" value="NZ_CP012850.1"/>
</dbReference>
<sequence length="161" mass="18614">MSLVSPYLGYENKETIDTLVIYEEQNGRNNIHFSEIKTTPRNLLTDLTIKKMSRKNLAKRNGLSYVDAEINARYRPTNIDHGLPSKYPNSLFSKGVKILNEDFVGFIMKETTDKIVVFGNYVQRYDIPKSKTYEVGDNIILNMNIKEFESYEVDNYASLPK</sequence>
<protein>
    <submittedName>
        <fullName evidence="1">Uncharacterized protein</fullName>
    </submittedName>
</protein>
<dbReference type="EMBL" id="CP012850">
    <property type="protein sequence ID" value="ALI35743.1"/>
    <property type="molecule type" value="Genomic_DNA"/>
</dbReference>
<dbReference type="Proteomes" id="UP000058925">
    <property type="component" value="Chromosome"/>
</dbReference>